<dbReference type="SUPFAM" id="SSF144052">
    <property type="entry name" value="Thermophilic metalloprotease-like"/>
    <property type="match status" value="1"/>
</dbReference>
<sequence length="477" mass="53406">MAADDDRFPEPCRPSIDAPTDLESLLPYARDIAARPGGENNFLTTGYGMVGDGDDALVVVRSLHDDMVVEAVITALRERGVTVDRFDIDIGPDGERTTTLDVDLAITENPAEEDAYNEFLGRAPWLETVAAEQGYDLLIETTAGPIPWEAHKTGDPYYVERIPWQSPETMASPAAHFPADLLRLITRKTRELIYEHGVGADVRITDPEGTDLRFTLHEEYFRNDPAGTDIDPDVWEEYYDEYDWPRREFTYPDNHVAGKPWPPLIDRENASGVIASTLGHHSKPYPRIELDVEDGRVTEIRGGGDRGDRLREIHERTRDVTYPDFPGDGLLWVWECSIGTNPKAFRPSSFTKLSESGTLTERLRSGVIHIGVGTLSLTRSRDWAREHGEIYGHVDHHMNFPTYEILTDDGPVTVVEDGRLTVLDDPAVRDAAAEYGDPDELLREAWVPPLPGVNVEGSYETYAEAPAAYLSTTDYRP</sequence>
<keyword evidence="3" id="KW-1185">Reference proteome</keyword>
<comment type="caution">
    <text evidence="2">The sequence shown here is derived from an EMBL/GenBank/DDBJ whole genome shotgun (WGS) entry which is preliminary data.</text>
</comment>
<dbReference type="AlphaFoldDB" id="A0A368N776"/>
<feature type="region of interest" description="Disordered" evidence="1">
    <location>
        <begin position="1"/>
        <end position="20"/>
    </location>
</feature>
<dbReference type="EMBL" id="QPHM01000001">
    <property type="protein sequence ID" value="RCU46382.1"/>
    <property type="molecule type" value="Genomic_DNA"/>
</dbReference>
<protein>
    <submittedName>
        <fullName evidence="2">Uncharacterized protein</fullName>
    </submittedName>
</protein>
<evidence type="ECO:0000313" key="3">
    <source>
        <dbReference type="Proteomes" id="UP000252189"/>
    </source>
</evidence>
<reference evidence="2 3" key="1">
    <citation type="submission" date="2018-07" db="EMBL/GenBank/DDBJ databases">
        <title>Genome sequences of Haloplanus salinus JCM 18368T.</title>
        <authorList>
            <person name="Kim Y.B."/>
            <person name="Roh S.W."/>
        </authorList>
    </citation>
    <scope>NUCLEOTIDE SEQUENCE [LARGE SCALE GENOMIC DNA]</scope>
    <source>
        <strain evidence="2 3">JCM 18368</strain>
    </source>
</reference>
<evidence type="ECO:0000313" key="2">
    <source>
        <dbReference type="EMBL" id="RCU46382.1"/>
    </source>
</evidence>
<gene>
    <name evidence="2" type="ORF">DU504_03100</name>
</gene>
<proteinExistence type="predicted"/>
<evidence type="ECO:0000256" key="1">
    <source>
        <dbReference type="SAM" id="MobiDB-lite"/>
    </source>
</evidence>
<organism evidence="2 3">
    <name type="scientific">Haloplanus salinus</name>
    <dbReference type="NCBI Taxonomy" id="1126245"/>
    <lineage>
        <taxon>Archaea</taxon>
        <taxon>Methanobacteriati</taxon>
        <taxon>Methanobacteriota</taxon>
        <taxon>Stenosarchaea group</taxon>
        <taxon>Halobacteria</taxon>
        <taxon>Halobacteriales</taxon>
        <taxon>Haloferacaceae</taxon>
        <taxon>Haloplanus</taxon>
    </lineage>
</organism>
<accession>A0A368N776</accession>
<dbReference type="RefSeq" id="WP_114447933.1">
    <property type="nucleotide sequence ID" value="NZ_QPHM01000001.1"/>
</dbReference>
<dbReference type="Proteomes" id="UP000252189">
    <property type="component" value="Unassembled WGS sequence"/>
</dbReference>
<dbReference type="OrthoDB" id="371826at2157"/>
<name>A0A368N776_9EURY</name>
<feature type="compositionally biased region" description="Basic and acidic residues" evidence="1">
    <location>
        <begin position="1"/>
        <end position="10"/>
    </location>
</feature>